<proteinExistence type="predicted"/>
<dbReference type="PANTHER" id="PTHR23508">
    <property type="entry name" value="CARBOXYLIC ACID TRANSPORTER PROTEIN HOMOLOG"/>
    <property type="match status" value="1"/>
</dbReference>
<organism evidence="8 9">
    <name type="scientific">Fructilactobacillus sanfranciscensis</name>
    <name type="common">Lactobacillus sanfranciscensis</name>
    <dbReference type="NCBI Taxonomy" id="1625"/>
    <lineage>
        <taxon>Bacteria</taxon>
        <taxon>Bacillati</taxon>
        <taxon>Bacillota</taxon>
        <taxon>Bacilli</taxon>
        <taxon>Lactobacillales</taxon>
        <taxon>Lactobacillaceae</taxon>
        <taxon>Fructilactobacillus</taxon>
    </lineage>
</organism>
<keyword evidence="2" id="KW-0813">Transport</keyword>
<dbReference type="EMBL" id="QFCR01000016">
    <property type="protein sequence ID" value="TNK90155.1"/>
    <property type="molecule type" value="Genomic_DNA"/>
</dbReference>
<reference evidence="8 9" key="1">
    <citation type="submission" date="2018-05" db="EMBL/GenBank/DDBJ databases">
        <title>Lactobacillus sanfranciscensis Ah4 draft denome sequence.</title>
        <authorList>
            <person name="Zhang G."/>
        </authorList>
    </citation>
    <scope>NUCLEOTIDE SEQUENCE [LARGE SCALE GENOMIC DNA]</scope>
    <source>
        <strain evidence="8 9">Ah4</strain>
    </source>
</reference>
<feature type="transmembrane region" description="Helical" evidence="6">
    <location>
        <begin position="297"/>
        <end position="317"/>
    </location>
</feature>
<feature type="transmembrane region" description="Helical" evidence="6">
    <location>
        <begin position="217"/>
        <end position="250"/>
    </location>
</feature>
<feature type="transmembrane region" description="Helical" evidence="6">
    <location>
        <begin position="149"/>
        <end position="171"/>
    </location>
</feature>
<accession>A0A5C4TJB0</accession>
<evidence type="ECO:0000256" key="6">
    <source>
        <dbReference type="SAM" id="Phobius"/>
    </source>
</evidence>
<feature type="transmembrane region" description="Helical" evidence="6">
    <location>
        <begin position="40"/>
        <end position="57"/>
    </location>
</feature>
<dbReference type="AlphaFoldDB" id="A0A5C4TJB0"/>
<evidence type="ECO:0000259" key="7">
    <source>
        <dbReference type="PROSITE" id="PS50850"/>
    </source>
</evidence>
<feature type="domain" description="Major facilitator superfamily (MFS) profile" evidence="7">
    <location>
        <begin position="25"/>
        <end position="411"/>
    </location>
</feature>
<dbReference type="Pfam" id="PF07690">
    <property type="entry name" value="MFS_1"/>
    <property type="match status" value="1"/>
</dbReference>
<protein>
    <submittedName>
        <fullName evidence="8">MFS transporter</fullName>
    </submittedName>
</protein>
<name>A0A5C4TJB0_FRUSA</name>
<dbReference type="InterPro" id="IPR020846">
    <property type="entry name" value="MFS_dom"/>
</dbReference>
<sequence>MIKSLFYLEVVFMHFSKFTKYQKGVSLSTGLSYILERMDAAFMGLALASIIATLHISKAQGGLIPAITAVGSLVGGVGFGILADKFGRVRTLSWSIFIYAFGTAGMGFTNSFTLLLIFRIIIGLGTSGEYGIALTMLSEAFQKKYMGRISSAAGVAGQVGAIIASLLAAVILPDWHLLFFIGIIPVILAAYIRFRLPESKSFNDNKIEEKKDKKVKLGDVWSLFATPAEAFLSIRIVIMFLIHIAGYGTVMNWLPTIAQERMHVDVAKSSLWMVFTIVGMALGMSVFGYLQDKYGSRIAFGIFLVGSAISVFFLIMATNPIEFVIAGAIVGFLTDGMYSGYGAIVSNLYPSKNRATANNTIMSVAKTIGTLSPVLVGYIMDVSTVTTVVIFMSICYLISFVVMMSIKQLKKDHPRYVEDN</sequence>
<feature type="transmembrane region" description="Helical" evidence="6">
    <location>
        <begin position="361"/>
        <end position="380"/>
    </location>
</feature>
<feature type="transmembrane region" description="Helical" evidence="6">
    <location>
        <begin position="63"/>
        <end position="82"/>
    </location>
</feature>
<dbReference type="Gene3D" id="1.20.1250.20">
    <property type="entry name" value="MFS general substrate transporter like domains"/>
    <property type="match status" value="1"/>
</dbReference>
<evidence type="ECO:0000313" key="9">
    <source>
        <dbReference type="Proteomes" id="UP000313312"/>
    </source>
</evidence>
<dbReference type="SUPFAM" id="SSF103473">
    <property type="entry name" value="MFS general substrate transporter"/>
    <property type="match status" value="1"/>
</dbReference>
<evidence type="ECO:0000256" key="3">
    <source>
        <dbReference type="ARBA" id="ARBA00022692"/>
    </source>
</evidence>
<dbReference type="InterPro" id="IPR036259">
    <property type="entry name" value="MFS_trans_sf"/>
</dbReference>
<comment type="caution">
    <text evidence="8">The sequence shown here is derived from an EMBL/GenBank/DDBJ whole genome shotgun (WGS) entry which is preliminary data.</text>
</comment>
<evidence type="ECO:0000256" key="5">
    <source>
        <dbReference type="ARBA" id="ARBA00023136"/>
    </source>
</evidence>
<gene>
    <name evidence="8" type="ORF">DID87_05315</name>
</gene>
<keyword evidence="4 6" id="KW-1133">Transmembrane helix</keyword>
<feature type="transmembrane region" description="Helical" evidence="6">
    <location>
        <begin position="270"/>
        <end position="290"/>
    </location>
</feature>
<comment type="subcellular location">
    <subcellularLocation>
        <location evidence="1">Cell membrane</location>
        <topology evidence="1">Multi-pass membrane protein</topology>
    </subcellularLocation>
</comment>
<dbReference type="InterPro" id="IPR011701">
    <property type="entry name" value="MFS"/>
</dbReference>
<evidence type="ECO:0000256" key="4">
    <source>
        <dbReference type="ARBA" id="ARBA00022989"/>
    </source>
</evidence>
<evidence type="ECO:0000256" key="1">
    <source>
        <dbReference type="ARBA" id="ARBA00004651"/>
    </source>
</evidence>
<dbReference type="PANTHER" id="PTHR23508:SF10">
    <property type="entry name" value="CARBOXYLIC ACID TRANSPORTER PROTEIN HOMOLOG"/>
    <property type="match status" value="1"/>
</dbReference>
<dbReference type="GO" id="GO:0046943">
    <property type="term" value="F:carboxylic acid transmembrane transporter activity"/>
    <property type="evidence" value="ECO:0007669"/>
    <property type="project" value="TreeGrafter"/>
</dbReference>
<dbReference type="GO" id="GO:0005886">
    <property type="term" value="C:plasma membrane"/>
    <property type="evidence" value="ECO:0007669"/>
    <property type="project" value="UniProtKB-SubCell"/>
</dbReference>
<dbReference type="Proteomes" id="UP000313312">
    <property type="component" value="Unassembled WGS sequence"/>
</dbReference>
<feature type="transmembrane region" description="Helical" evidence="6">
    <location>
        <begin position="177"/>
        <end position="196"/>
    </location>
</feature>
<feature type="transmembrane region" description="Helical" evidence="6">
    <location>
        <begin position="323"/>
        <end position="349"/>
    </location>
</feature>
<feature type="transmembrane region" description="Helical" evidence="6">
    <location>
        <begin position="89"/>
        <end position="108"/>
    </location>
</feature>
<evidence type="ECO:0000256" key="2">
    <source>
        <dbReference type="ARBA" id="ARBA00022448"/>
    </source>
</evidence>
<keyword evidence="3 6" id="KW-0812">Transmembrane</keyword>
<evidence type="ECO:0000313" key="8">
    <source>
        <dbReference type="EMBL" id="TNK90155.1"/>
    </source>
</evidence>
<dbReference type="PROSITE" id="PS50850">
    <property type="entry name" value="MFS"/>
    <property type="match status" value="1"/>
</dbReference>
<feature type="transmembrane region" description="Helical" evidence="6">
    <location>
        <begin position="386"/>
        <end position="406"/>
    </location>
</feature>
<keyword evidence="5 6" id="KW-0472">Membrane</keyword>